<evidence type="ECO:0000313" key="3">
    <source>
        <dbReference type="Proteomes" id="UP000003416"/>
    </source>
</evidence>
<accession>F3PSV9</accession>
<comment type="caution">
    <text evidence="2">The sequence shown here is derived from an EMBL/GenBank/DDBJ whole genome shotgun (WGS) entry which is preliminary data.</text>
</comment>
<reference evidence="2 3" key="1">
    <citation type="submission" date="2011-02" db="EMBL/GenBank/DDBJ databases">
        <authorList>
            <person name="Weinstock G."/>
            <person name="Sodergren E."/>
            <person name="Clifton S."/>
            <person name="Fulton L."/>
            <person name="Fulton B."/>
            <person name="Courtney L."/>
            <person name="Fronick C."/>
            <person name="Harrison M."/>
            <person name="Strong C."/>
            <person name="Farmer C."/>
            <person name="Delahaunty K."/>
            <person name="Markovic C."/>
            <person name="Hall O."/>
            <person name="Minx P."/>
            <person name="Tomlinson C."/>
            <person name="Mitreva M."/>
            <person name="Hou S."/>
            <person name="Chen J."/>
            <person name="Wollam A."/>
            <person name="Pepin K.H."/>
            <person name="Johnson M."/>
            <person name="Bhonagiri V."/>
            <person name="Zhang X."/>
            <person name="Suruliraj S."/>
            <person name="Warren W."/>
            <person name="Chinwalla A."/>
            <person name="Mardis E.R."/>
            <person name="Wilson R.K."/>
        </authorList>
    </citation>
    <scope>NUCLEOTIDE SEQUENCE [LARGE SCALE GENOMIC DNA]</scope>
    <source>
        <strain evidence="2 3">YIT 12057</strain>
    </source>
</reference>
<proteinExistence type="predicted"/>
<dbReference type="STRING" id="763034.HMPREF9446_01821"/>
<gene>
    <name evidence="2" type="ORF">HMPREF9446_01821</name>
</gene>
<name>F3PSV9_9BACE</name>
<sequence length="109" mass="11724">MEQCQWQHSSVEDQLGAVAFQCKMLETFQLDAYFLGVGLVVVGDVIGAYCGSCFMEKILPFREAQDNAVFRVTFGLDAVDDSLQDGAGILLAVSFQAHLGKVIGAFGAV</sequence>
<dbReference type="Proteomes" id="UP000003416">
    <property type="component" value="Unassembled WGS sequence"/>
</dbReference>
<keyword evidence="1" id="KW-1133">Transmembrane helix</keyword>
<dbReference type="EMBL" id="AFBN01000033">
    <property type="protein sequence ID" value="EGF57219.1"/>
    <property type="molecule type" value="Genomic_DNA"/>
</dbReference>
<feature type="transmembrane region" description="Helical" evidence="1">
    <location>
        <begin position="33"/>
        <end position="55"/>
    </location>
</feature>
<protein>
    <submittedName>
        <fullName evidence="2">Toxin-antitoxin system, toxin component, GNAT domain protein</fullName>
    </submittedName>
</protein>
<evidence type="ECO:0000256" key="1">
    <source>
        <dbReference type="SAM" id="Phobius"/>
    </source>
</evidence>
<dbReference type="AlphaFoldDB" id="F3PSV9"/>
<organism evidence="2 3">
    <name type="scientific">Bacteroides fluxus YIT 12057</name>
    <dbReference type="NCBI Taxonomy" id="763034"/>
    <lineage>
        <taxon>Bacteria</taxon>
        <taxon>Pseudomonadati</taxon>
        <taxon>Bacteroidota</taxon>
        <taxon>Bacteroidia</taxon>
        <taxon>Bacteroidales</taxon>
        <taxon>Bacteroidaceae</taxon>
        <taxon>Bacteroides</taxon>
    </lineage>
</organism>
<keyword evidence="1" id="KW-0812">Transmembrane</keyword>
<keyword evidence="3" id="KW-1185">Reference proteome</keyword>
<keyword evidence="1" id="KW-0472">Membrane</keyword>
<evidence type="ECO:0000313" key="2">
    <source>
        <dbReference type="EMBL" id="EGF57219.1"/>
    </source>
</evidence>
<dbReference type="HOGENOM" id="CLU_2178523_0_0_10"/>